<comment type="caution">
    <text evidence="4">The sequence shown here is derived from an EMBL/GenBank/DDBJ whole genome shotgun (WGS) entry which is preliminary data.</text>
</comment>
<feature type="domain" description="CCHC-type" evidence="3">
    <location>
        <begin position="239"/>
        <end position="254"/>
    </location>
</feature>
<protein>
    <submittedName>
        <fullName evidence="4">Ribonuclease H-like domain-containing protein</fullName>
    </submittedName>
</protein>
<dbReference type="GO" id="GO:0003676">
    <property type="term" value="F:nucleic acid binding"/>
    <property type="evidence" value="ECO:0007669"/>
    <property type="project" value="InterPro"/>
</dbReference>
<dbReference type="GO" id="GO:0008270">
    <property type="term" value="F:zinc ion binding"/>
    <property type="evidence" value="ECO:0007669"/>
    <property type="project" value="UniProtKB-KW"/>
</dbReference>
<dbReference type="Pfam" id="PF00098">
    <property type="entry name" value="zf-CCHC"/>
    <property type="match status" value="1"/>
</dbReference>
<dbReference type="PANTHER" id="PTHR35317">
    <property type="entry name" value="OS04G0629600 PROTEIN"/>
    <property type="match status" value="1"/>
</dbReference>
<evidence type="ECO:0000256" key="2">
    <source>
        <dbReference type="SAM" id="MobiDB-lite"/>
    </source>
</evidence>
<dbReference type="InterPro" id="IPR036875">
    <property type="entry name" value="Znf_CCHC_sf"/>
</dbReference>
<feature type="region of interest" description="Disordered" evidence="2">
    <location>
        <begin position="309"/>
        <end position="335"/>
    </location>
</feature>
<keyword evidence="1" id="KW-0479">Metal-binding</keyword>
<feature type="compositionally biased region" description="Acidic residues" evidence="2">
    <location>
        <begin position="315"/>
        <end position="324"/>
    </location>
</feature>
<dbReference type="SMART" id="SM00343">
    <property type="entry name" value="ZnF_C2HC"/>
    <property type="match status" value="1"/>
</dbReference>
<reference evidence="4" key="1">
    <citation type="journal article" date="2019" name="Sci. Rep.">
        <title>Draft genome of Tanacetum cinerariifolium, the natural source of mosquito coil.</title>
        <authorList>
            <person name="Yamashiro T."/>
            <person name="Shiraishi A."/>
            <person name="Satake H."/>
            <person name="Nakayama K."/>
        </authorList>
    </citation>
    <scope>NUCLEOTIDE SEQUENCE</scope>
</reference>
<name>A0A6L2M5P2_TANCI</name>
<accession>A0A6L2M5P2</accession>
<dbReference type="InterPro" id="IPR001878">
    <property type="entry name" value="Znf_CCHC"/>
</dbReference>
<dbReference type="AlphaFoldDB" id="A0A6L2M5P2"/>
<dbReference type="EMBL" id="BKCJ010005766">
    <property type="protein sequence ID" value="GEU68527.1"/>
    <property type="molecule type" value="Genomic_DNA"/>
</dbReference>
<keyword evidence="1" id="KW-0863">Zinc-finger</keyword>
<sequence length="408" mass="45711">MELESTQSSTTAKLPMLKQGDYEIWRLQIEQYFQIQDYALWDVIENGNSFKPAAETTTDDAGISTTIIPGPVTIEEKAEKKNDVKVRSMLLMALPNEHLMTFNQYKDAKTLFAAIKTRFGGNEATKKTQKTLLKQLYENFSAISTESLDSIFNRVQKLVSQLAVLGVFFSHEDLNLKFLRSLPSEWNTYVVVWRNKSHLDTMSLNDIYNNFNTVEQDNTGKKITINGSDTTGYDKSKVKCFNCHKMGHFVRECRVLRNQENDTRNQETTRRIVNVEDTSSKAMVAINEASFDWSYMADDEAPTNMAFMTLSGSGESDEEDEVESPPEKERKTVKPSVDKEFDGGYVAFGRGDKGGKITGKGTIRTGIPTASYGDPPAGVPTVSGSFPTVSAKEFSLLVMDSLAYKRSP</sequence>
<evidence type="ECO:0000259" key="3">
    <source>
        <dbReference type="PROSITE" id="PS50158"/>
    </source>
</evidence>
<feature type="compositionally biased region" description="Basic and acidic residues" evidence="2">
    <location>
        <begin position="325"/>
        <end position="335"/>
    </location>
</feature>
<dbReference type="PROSITE" id="PS50158">
    <property type="entry name" value="ZF_CCHC"/>
    <property type="match status" value="1"/>
</dbReference>
<organism evidence="4">
    <name type="scientific">Tanacetum cinerariifolium</name>
    <name type="common">Dalmatian daisy</name>
    <name type="synonym">Chrysanthemum cinerariifolium</name>
    <dbReference type="NCBI Taxonomy" id="118510"/>
    <lineage>
        <taxon>Eukaryota</taxon>
        <taxon>Viridiplantae</taxon>
        <taxon>Streptophyta</taxon>
        <taxon>Embryophyta</taxon>
        <taxon>Tracheophyta</taxon>
        <taxon>Spermatophyta</taxon>
        <taxon>Magnoliopsida</taxon>
        <taxon>eudicotyledons</taxon>
        <taxon>Gunneridae</taxon>
        <taxon>Pentapetalae</taxon>
        <taxon>asterids</taxon>
        <taxon>campanulids</taxon>
        <taxon>Asterales</taxon>
        <taxon>Asteraceae</taxon>
        <taxon>Asteroideae</taxon>
        <taxon>Anthemideae</taxon>
        <taxon>Anthemidinae</taxon>
        <taxon>Tanacetum</taxon>
    </lineage>
</organism>
<dbReference type="PANTHER" id="PTHR35317:SF29">
    <property type="entry name" value="CCHC-TYPE DOMAIN-CONTAINING PROTEIN"/>
    <property type="match status" value="1"/>
</dbReference>
<gene>
    <name evidence="4" type="ORF">Tci_040505</name>
</gene>
<evidence type="ECO:0000313" key="4">
    <source>
        <dbReference type="EMBL" id="GEU68527.1"/>
    </source>
</evidence>
<keyword evidence="1" id="KW-0862">Zinc</keyword>
<feature type="region of interest" description="Disordered" evidence="2">
    <location>
        <begin position="357"/>
        <end position="376"/>
    </location>
</feature>
<dbReference type="Pfam" id="PF14223">
    <property type="entry name" value="Retrotran_gag_2"/>
    <property type="match status" value="1"/>
</dbReference>
<proteinExistence type="predicted"/>
<dbReference type="SUPFAM" id="SSF57756">
    <property type="entry name" value="Retrovirus zinc finger-like domains"/>
    <property type="match status" value="1"/>
</dbReference>
<evidence type="ECO:0000256" key="1">
    <source>
        <dbReference type="PROSITE-ProRule" id="PRU00047"/>
    </source>
</evidence>
<dbReference type="Gene3D" id="4.10.60.10">
    <property type="entry name" value="Zinc finger, CCHC-type"/>
    <property type="match status" value="1"/>
</dbReference>